<dbReference type="Pfam" id="PF03099">
    <property type="entry name" value="BPL_LplA_LipB"/>
    <property type="match status" value="1"/>
</dbReference>
<dbReference type="NCBIfam" id="TIGR00121">
    <property type="entry name" value="birA_ligase"/>
    <property type="match status" value="1"/>
</dbReference>
<evidence type="ECO:0000313" key="5">
    <source>
        <dbReference type="EMBL" id="MBK6300768.1"/>
    </source>
</evidence>
<dbReference type="GO" id="GO:0005737">
    <property type="term" value="C:cytoplasm"/>
    <property type="evidence" value="ECO:0007669"/>
    <property type="project" value="TreeGrafter"/>
</dbReference>
<dbReference type="EC" id="6.3.4.15" evidence="3"/>
<dbReference type="Gene3D" id="2.30.30.100">
    <property type="match status" value="1"/>
</dbReference>
<dbReference type="GO" id="GO:0004077">
    <property type="term" value="F:biotin--[biotin carboxyl-carrier protein] ligase activity"/>
    <property type="evidence" value="ECO:0007669"/>
    <property type="project" value="UniProtKB-EC"/>
</dbReference>
<protein>
    <recommendedName>
        <fullName evidence="3">biotin--[biotin carboxyl-carrier protein] ligase</fullName>
        <ecNumber evidence="3">6.3.4.15</ecNumber>
    </recommendedName>
</protein>
<dbReference type="InterPro" id="IPR045864">
    <property type="entry name" value="aa-tRNA-synth_II/BPL/LPL"/>
</dbReference>
<dbReference type="PANTHER" id="PTHR12835">
    <property type="entry name" value="BIOTIN PROTEIN LIGASE"/>
    <property type="match status" value="1"/>
</dbReference>
<accession>A0A935CDE4</accession>
<evidence type="ECO:0000256" key="3">
    <source>
        <dbReference type="ARBA" id="ARBA00024227"/>
    </source>
</evidence>
<gene>
    <name evidence="5" type="ORF">IPF40_06850</name>
</gene>
<dbReference type="AlphaFoldDB" id="A0A935CDE4"/>
<dbReference type="PANTHER" id="PTHR12835:SF5">
    <property type="entry name" value="BIOTIN--PROTEIN LIGASE"/>
    <property type="match status" value="1"/>
</dbReference>
<evidence type="ECO:0000256" key="1">
    <source>
        <dbReference type="ARBA" id="ARBA00022598"/>
    </source>
</evidence>
<sequence>MAHPMGNRSDLDVARLTSRLCRPPRTWASVDVFDELMSTNALAMVRGQVWAVVVAEHQFSGRGRLDRRWFAPAFTALTFSVSVPVPPGATGWVPLVAGLAVAEAVLTVTGLPAELKWPNDVLLPADDHRKVAGILCEYRPPADGADELIVIGVGLNVSQTRDQLPVDTGTSLTLAGAEPVDREDLLVTVLDRIAVRYAALQAGGAAADGVRAAYRAACSTLGTEVRLERPGAGTSTAHALDIDADGALVVDEGSGPTRYAAGDVTHVRPASGGGGLA</sequence>
<keyword evidence="1 5" id="KW-0436">Ligase</keyword>
<dbReference type="InterPro" id="IPR004408">
    <property type="entry name" value="Biotin_CoA_COase_ligase"/>
</dbReference>
<feature type="domain" description="BPL/LPL catalytic" evidence="4">
    <location>
        <begin position="12"/>
        <end position="201"/>
    </location>
</feature>
<dbReference type="CDD" id="cd16442">
    <property type="entry name" value="BPL"/>
    <property type="match status" value="1"/>
</dbReference>
<organism evidence="5 6">
    <name type="scientific">Candidatus Phosphoribacter hodrii</name>
    <dbReference type="NCBI Taxonomy" id="2953743"/>
    <lineage>
        <taxon>Bacteria</taxon>
        <taxon>Bacillati</taxon>
        <taxon>Actinomycetota</taxon>
        <taxon>Actinomycetes</taxon>
        <taxon>Micrococcales</taxon>
        <taxon>Dermatophilaceae</taxon>
        <taxon>Candidatus Phosphoribacter</taxon>
    </lineage>
</organism>
<dbReference type="EMBL" id="JADIXZ010000004">
    <property type="protein sequence ID" value="MBK6300768.1"/>
    <property type="molecule type" value="Genomic_DNA"/>
</dbReference>
<name>A0A935CDE4_9MICO</name>
<evidence type="ECO:0000313" key="6">
    <source>
        <dbReference type="Proteomes" id="UP000718281"/>
    </source>
</evidence>
<dbReference type="Proteomes" id="UP000718281">
    <property type="component" value="Unassembled WGS sequence"/>
</dbReference>
<dbReference type="Gene3D" id="3.30.930.10">
    <property type="entry name" value="Bira Bifunctional Protein, Domain 2"/>
    <property type="match status" value="1"/>
</dbReference>
<reference evidence="5 6" key="1">
    <citation type="submission" date="2020-10" db="EMBL/GenBank/DDBJ databases">
        <title>Connecting structure to function with the recovery of over 1000 high-quality activated sludge metagenome-assembled genomes encoding full-length rRNA genes using long-read sequencing.</title>
        <authorList>
            <person name="Singleton C.M."/>
            <person name="Petriglieri F."/>
            <person name="Kristensen J.M."/>
            <person name="Kirkegaard R.H."/>
            <person name="Michaelsen T.Y."/>
            <person name="Andersen M.H."/>
            <person name="Karst S.M."/>
            <person name="Dueholm M.S."/>
            <person name="Nielsen P.H."/>
            <person name="Albertsen M."/>
        </authorList>
    </citation>
    <scope>NUCLEOTIDE SEQUENCE [LARGE SCALE GENOMIC DNA]</scope>
    <source>
        <strain evidence="5">AalE_18-Q3-R2-46_BAT3C.188</strain>
    </source>
</reference>
<dbReference type="InterPro" id="IPR004143">
    <property type="entry name" value="BPL_LPL_catalytic"/>
</dbReference>
<evidence type="ECO:0000259" key="4">
    <source>
        <dbReference type="PROSITE" id="PS51733"/>
    </source>
</evidence>
<dbReference type="InterPro" id="IPR003142">
    <property type="entry name" value="BPL_C"/>
</dbReference>
<dbReference type="PROSITE" id="PS51733">
    <property type="entry name" value="BPL_LPL_CATALYTIC"/>
    <property type="match status" value="1"/>
</dbReference>
<evidence type="ECO:0000256" key="2">
    <source>
        <dbReference type="ARBA" id="ARBA00023267"/>
    </source>
</evidence>
<dbReference type="SUPFAM" id="SSF55681">
    <property type="entry name" value="Class II aaRS and biotin synthetases"/>
    <property type="match status" value="1"/>
</dbReference>
<proteinExistence type="predicted"/>
<comment type="caution">
    <text evidence="5">The sequence shown here is derived from an EMBL/GenBank/DDBJ whole genome shotgun (WGS) entry which is preliminary data.</text>
</comment>
<keyword evidence="2" id="KW-0092">Biotin</keyword>
<dbReference type="Pfam" id="PF02237">
    <property type="entry name" value="BPL_C"/>
    <property type="match status" value="1"/>
</dbReference>